<evidence type="ECO:0000313" key="2">
    <source>
        <dbReference type="EMBL" id="NXN06833.1"/>
    </source>
</evidence>
<dbReference type="PANTHER" id="PTHR13336:SF2">
    <property type="entry name" value="OCIA DOMAIN-CONTAINING PROTEIN 2"/>
    <property type="match status" value="1"/>
</dbReference>
<dbReference type="InterPro" id="IPR009764">
    <property type="entry name" value="OCIA_dom"/>
</dbReference>
<keyword evidence="3" id="KW-1185">Reference proteome</keyword>
<dbReference type="Proteomes" id="UP000557230">
    <property type="component" value="Unassembled WGS sequence"/>
</dbReference>
<evidence type="ECO:0000259" key="1">
    <source>
        <dbReference type="Pfam" id="PF07051"/>
    </source>
</evidence>
<protein>
    <submittedName>
        <fullName evidence="2">OCAD2 protein</fullName>
    </submittedName>
</protein>
<reference evidence="2 3" key="1">
    <citation type="submission" date="2019-09" db="EMBL/GenBank/DDBJ databases">
        <title>Bird 10,000 Genomes (B10K) Project - Family phase.</title>
        <authorList>
            <person name="Zhang G."/>
        </authorList>
    </citation>
    <scope>NUCLEOTIDE SEQUENCE [LARGE SCALE GENOMIC DNA]</scope>
    <source>
        <strain evidence="2">B10K-DU-001-78</strain>
        <tissue evidence="2">Muscle</tissue>
    </source>
</reference>
<feature type="non-terminal residue" evidence="2">
    <location>
        <position position="1"/>
    </location>
</feature>
<dbReference type="EMBL" id="VXBD01000529">
    <property type="protein sequence ID" value="NXN06833.1"/>
    <property type="molecule type" value="Genomic_DNA"/>
</dbReference>
<feature type="domain" description="OCIA" evidence="1">
    <location>
        <begin position="1"/>
        <end position="43"/>
    </location>
</feature>
<evidence type="ECO:0000313" key="3">
    <source>
        <dbReference type="Proteomes" id="UP000557230"/>
    </source>
</evidence>
<comment type="caution">
    <text evidence="2">The sequence shown here is derived from an EMBL/GenBank/DDBJ whole genome shotgun (WGS) entry which is preliminary data.</text>
</comment>
<accession>A0A7L1FYG7</accession>
<dbReference type="PANTHER" id="PTHR13336">
    <property type="entry name" value="OVARIAN CARCINOMA IMMUNOREACTIVE ANTIGEN"/>
    <property type="match status" value="1"/>
</dbReference>
<dbReference type="AlphaFoldDB" id="A0A7L1FYG7"/>
<feature type="non-terminal residue" evidence="2">
    <location>
        <position position="47"/>
    </location>
</feature>
<organism evidence="2 3">
    <name type="scientific">Indicator maculatus</name>
    <name type="common">spotted honeyguide</name>
    <dbReference type="NCBI Taxonomy" id="545262"/>
    <lineage>
        <taxon>Eukaryota</taxon>
        <taxon>Metazoa</taxon>
        <taxon>Chordata</taxon>
        <taxon>Craniata</taxon>
        <taxon>Vertebrata</taxon>
        <taxon>Euteleostomi</taxon>
        <taxon>Archelosauria</taxon>
        <taxon>Archosauria</taxon>
        <taxon>Dinosauria</taxon>
        <taxon>Saurischia</taxon>
        <taxon>Theropoda</taxon>
        <taxon>Coelurosauria</taxon>
        <taxon>Aves</taxon>
        <taxon>Neognathae</taxon>
        <taxon>Neoaves</taxon>
        <taxon>Telluraves</taxon>
        <taxon>Coraciimorphae</taxon>
        <taxon>Piciformes</taxon>
        <taxon>Indicatoridae</taxon>
        <taxon>Indicator</taxon>
    </lineage>
</organism>
<proteinExistence type="predicted"/>
<dbReference type="InterPro" id="IPR040187">
    <property type="entry name" value="OCAD1/2"/>
</dbReference>
<sequence length="47" mass="5018">GIFSANPRFGAFPKMAIAGVLGYAIGKVSYIGECQKKFEKIGIVPWG</sequence>
<gene>
    <name evidence="2" type="primary">Ociad2</name>
    <name evidence="2" type="ORF">INDMAC_R04667</name>
</gene>
<dbReference type="Pfam" id="PF07051">
    <property type="entry name" value="OCIA"/>
    <property type="match status" value="1"/>
</dbReference>
<dbReference type="GO" id="GO:0005743">
    <property type="term" value="C:mitochondrial inner membrane"/>
    <property type="evidence" value="ECO:0007669"/>
    <property type="project" value="TreeGrafter"/>
</dbReference>
<dbReference type="OrthoDB" id="10003372at2759"/>
<name>A0A7L1FYG7_9PICI</name>